<dbReference type="InterPro" id="IPR003789">
    <property type="entry name" value="Asn/Gln_tRNA_amidoTrase-B-like"/>
</dbReference>
<keyword evidence="2" id="KW-1185">Reference proteome</keyword>
<organism evidence="1 2">
    <name type="scientific">Porphyromonas levii</name>
    <dbReference type="NCBI Taxonomy" id="28114"/>
    <lineage>
        <taxon>Bacteria</taxon>
        <taxon>Pseudomonadati</taxon>
        <taxon>Bacteroidota</taxon>
        <taxon>Bacteroidia</taxon>
        <taxon>Bacteroidales</taxon>
        <taxon>Porphyromonadaceae</taxon>
        <taxon>Porphyromonas</taxon>
    </lineage>
</organism>
<name>A0A4Y8WNQ3_9PORP</name>
<accession>A0A4Y8WNQ3</accession>
<reference evidence="1 2" key="1">
    <citation type="submission" date="2019-03" db="EMBL/GenBank/DDBJ databases">
        <title>Porphyromonas levii Isolated from the Uterus of Dairy Cows.</title>
        <authorList>
            <person name="Francis A.M."/>
        </authorList>
    </citation>
    <scope>NUCLEOTIDE SEQUENCE [LARGE SCALE GENOMIC DNA]</scope>
    <source>
        <strain evidence="1 2">AF5678</strain>
    </source>
</reference>
<gene>
    <name evidence="1" type="ORF">E4P47_07440</name>
</gene>
<dbReference type="EMBL" id="SPNC01000121">
    <property type="protein sequence ID" value="TFH94445.1"/>
    <property type="molecule type" value="Genomic_DNA"/>
</dbReference>
<dbReference type="GeneID" id="66796863"/>
<dbReference type="InterPro" id="IPR042184">
    <property type="entry name" value="YqeY/Aim41_N"/>
</dbReference>
<dbReference type="Proteomes" id="UP000297225">
    <property type="component" value="Unassembled WGS sequence"/>
</dbReference>
<dbReference type="RefSeq" id="WP_018357881.1">
    <property type="nucleotide sequence ID" value="NZ_CP197400.1"/>
</dbReference>
<dbReference type="SUPFAM" id="SSF89095">
    <property type="entry name" value="GatB/YqeY motif"/>
    <property type="match status" value="1"/>
</dbReference>
<dbReference type="AlphaFoldDB" id="A0A4Y8WNQ3"/>
<dbReference type="Gene3D" id="1.10.10.410">
    <property type="match status" value="1"/>
</dbReference>
<sequence>MGLVEQVNEGIKQAMLSRDKVRLEALRAMKKEFLEAMTAKGATHELGDDQALKIVAKLVKQREESASLYRDADRLELAEAEEAEAEVFKGFLPAQLSESEIEEKVKEIIARLGVTDIKGMGQVMGAATKELGASAEGKVISQIVKKLLS</sequence>
<dbReference type="InterPro" id="IPR023168">
    <property type="entry name" value="GatB_Yqey_C_2"/>
</dbReference>
<proteinExistence type="predicted"/>
<protein>
    <submittedName>
        <fullName evidence="1">GatB/YqeY domain-containing protein</fullName>
    </submittedName>
</protein>
<dbReference type="STRING" id="1122973.GCA_000379925_00620"/>
<dbReference type="Gene3D" id="1.10.1510.10">
    <property type="entry name" value="Uncharacterised protein YqeY/AIM41 PF09424, N-terminal domain"/>
    <property type="match status" value="1"/>
</dbReference>
<dbReference type="InterPro" id="IPR019004">
    <property type="entry name" value="YqeY/Aim41"/>
</dbReference>
<evidence type="ECO:0000313" key="1">
    <source>
        <dbReference type="EMBL" id="TFH94445.1"/>
    </source>
</evidence>
<comment type="caution">
    <text evidence="1">The sequence shown here is derived from an EMBL/GenBank/DDBJ whole genome shotgun (WGS) entry which is preliminary data.</text>
</comment>
<dbReference type="Pfam" id="PF09424">
    <property type="entry name" value="YqeY"/>
    <property type="match status" value="1"/>
</dbReference>
<evidence type="ECO:0000313" key="2">
    <source>
        <dbReference type="Proteomes" id="UP000297225"/>
    </source>
</evidence>
<dbReference type="OrthoDB" id="9788127at2"/>
<dbReference type="GO" id="GO:0016884">
    <property type="term" value="F:carbon-nitrogen ligase activity, with glutamine as amido-N-donor"/>
    <property type="evidence" value="ECO:0007669"/>
    <property type="project" value="InterPro"/>
</dbReference>
<dbReference type="PANTHER" id="PTHR28055:SF1">
    <property type="entry name" value="ALTERED INHERITANCE OF MITOCHONDRIA PROTEIN 41, MITOCHONDRIAL"/>
    <property type="match status" value="1"/>
</dbReference>
<dbReference type="PANTHER" id="PTHR28055">
    <property type="entry name" value="ALTERED INHERITANCE OF MITOCHONDRIA PROTEIN 41, MITOCHONDRIAL"/>
    <property type="match status" value="1"/>
</dbReference>